<evidence type="ECO:0008006" key="4">
    <source>
        <dbReference type="Google" id="ProtNLM"/>
    </source>
</evidence>
<keyword evidence="3" id="KW-1185">Reference proteome</keyword>
<dbReference type="Proteomes" id="UP001500902">
    <property type="component" value="Unassembled WGS sequence"/>
</dbReference>
<evidence type="ECO:0000313" key="3">
    <source>
        <dbReference type="Proteomes" id="UP001500902"/>
    </source>
</evidence>
<feature type="transmembrane region" description="Helical" evidence="1">
    <location>
        <begin position="45"/>
        <end position="65"/>
    </location>
</feature>
<evidence type="ECO:0000256" key="1">
    <source>
        <dbReference type="SAM" id="Phobius"/>
    </source>
</evidence>
<keyword evidence="1" id="KW-0472">Membrane</keyword>
<keyword evidence="1" id="KW-0812">Transmembrane</keyword>
<sequence>MGERIFVAVTVATTLLTLAVSVVVIADPAVALPGGSPVTPAVQTFAQACALRSLAVGGALLILLARRSEAGLIVLLWVTGLFQAGDALLHTLNGNPAAVAAPALALTAFGSAVWLTGSRGSPGIR</sequence>
<dbReference type="EMBL" id="BAAAZP010000009">
    <property type="protein sequence ID" value="GAA3645796.1"/>
    <property type="molecule type" value="Genomic_DNA"/>
</dbReference>
<comment type="caution">
    <text evidence="2">The sequence shown here is derived from an EMBL/GenBank/DDBJ whole genome shotgun (WGS) entry which is preliminary data.</text>
</comment>
<protein>
    <recommendedName>
        <fullName evidence="4">DoxX-like family protein</fullName>
    </recommendedName>
</protein>
<name>A0ABP7B2D9_9ACTN</name>
<reference evidence="3" key="1">
    <citation type="journal article" date="2019" name="Int. J. Syst. Evol. Microbiol.">
        <title>The Global Catalogue of Microorganisms (GCM) 10K type strain sequencing project: providing services to taxonomists for standard genome sequencing and annotation.</title>
        <authorList>
            <consortium name="The Broad Institute Genomics Platform"/>
            <consortium name="The Broad Institute Genome Sequencing Center for Infectious Disease"/>
            <person name="Wu L."/>
            <person name="Ma J."/>
        </authorList>
    </citation>
    <scope>NUCLEOTIDE SEQUENCE [LARGE SCALE GENOMIC DNA]</scope>
    <source>
        <strain evidence="3">JCM 16904</strain>
    </source>
</reference>
<proteinExistence type="predicted"/>
<keyword evidence="1" id="KW-1133">Transmembrane helix</keyword>
<accession>A0ABP7B2D9</accession>
<feature type="transmembrane region" description="Helical" evidence="1">
    <location>
        <begin position="98"/>
        <end position="117"/>
    </location>
</feature>
<evidence type="ECO:0000313" key="2">
    <source>
        <dbReference type="EMBL" id="GAA3645796.1"/>
    </source>
</evidence>
<dbReference type="RefSeq" id="WP_344872607.1">
    <property type="nucleotide sequence ID" value="NZ_BAAAZP010000009.1"/>
</dbReference>
<gene>
    <name evidence="2" type="ORF">GCM10022224_005600</name>
</gene>
<organism evidence="2 3">
    <name type="scientific">Nonomuraea antimicrobica</name>
    <dbReference type="NCBI Taxonomy" id="561173"/>
    <lineage>
        <taxon>Bacteria</taxon>
        <taxon>Bacillati</taxon>
        <taxon>Actinomycetota</taxon>
        <taxon>Actinomycetes</taxon>
        <taxon>Streptosporangiales</taxon>
        <taxon>Streptosporangiaceae</taxon>
        <taxon>Nonomuraea</taxon>
    </lineage>
</organism>
<feature type="transmembrane region" description="Helical" evidence="1">
    <location>
        <begin position="72"/>
        <end position="92"/>
    </location>
</feature>